<evidence type="ECO:0000313" key="3">
    <source>
        <dbReference type="Proteomes" id="UP000475385"/>
    </source>
</evidence>
<reference evidence="2 3" key="1">
    <citation type="submission" date="2020-02" db="EMBL/GenBank/DDBJ databases">
        <authorList>
            <person name="Kim H.M."/>
            <person name="Jeon C.O."/>
        </authorList>
    </citation>
    <scope>NUCLEOTIDE SEQUENCE [LARGE SCALE GENOMIC DNA]</scope>
    <source>
        <strain evidence="2 3">PeD5</strain>
    </source>
</reference>
<feature type="chain" id="PRO_5026700310" evidence="1">
    <location>
        <begin position="25"/>
        <end position="116"/>
    </location>
</feature>
<keyword evidence="1" id="KW-0732">Signal</keyword>
<comment type="caution">
    <text evidence="2">The sequence shown here is derived from an EMBL/GenBank/DDBJ whole genome shotgun (WGS) entry which is preliminary data.</text>
</comment>
<feature type="signal peptide" evidence="1">
    <location>
        <begin position="1"/>
        <end position="24"/>
    </location>
</feature>
<dbReference type="RefSeq" id="WP_164697245.1">
    <property type="nucleotide sequence ID" value="NZ_JAAIKB010000014.1"/>
</dbReference>
<gene>
    <name evidence="2" type="ORF">G3576_25160</name>
</gene>
<evidence type="ECO:0000313" key="2">
    <source>
        <dbReference type="EMBL" id="NGM23327.1"/>
    </source>
</evidence>
<accession>A0A6M1LT67</accession>
<name>A0A6M1LT67_9PROT</name>
<dbReference type="Proteomes" id="UP000475385">
    <property type="component" value="Unassembled WGS sequence"/>
</dbReference>
<organism evidence="2 3">
    <name type="scientific">Falsiroseomonas algicola</name>
    <dbReference type="NCBI Taxonomy" id="2716930"/>
    <lineage>
        <taxon>Bacteria</taxon>
        <taxon>Pseudomonadati</taxon>
        <taxon>Pseudomonadota</taxon>
        <taxon>Alphaproteobacteria</taxon>
        <taxon>Acetobacterales</taxon>
        <taxon>Roseomonadaceae</taxon>
        <taxon>Falsiroseomonas</taxon>
    </lineage>
</organism>
<sequence length="116" mass="12008">MMKAVLPTLLAAAAMTLTVSAASAQSYPRVTGTGENVMVDYGPMPGNILGGGRVIATRMGAMGDVDLLHLDGMFALAPREGFVPLTIGSGEGAETVWVPAAMVAMMRQARQSMPAR</sequence>
<keyword evidence="3" id="KW-1185">Reference proteome</keyword>
<dbReference type="EMBL" id="JAAIKB010000014">
    <property type="protein sequence ID" value="NGM23327.1"/>
    <property type="molecule type" value="Genomic_DNA"/>
</dbReference>
<dbReference type="AlphaFoldDB" id="A0A6M1LT67"/>
<evidence type="ECO:0000256" key="1">
    <source>
        <dbReference type="SAM" id="SignalP"/>
    </source>
</evidence>
<protein>
    <submittedName>
        <fullName evidence="2">Uncharacterized protein</fullName>
    </submittedName>
</protein>
<reference evidence="2 3" key="2">
    <citation type="submission" date="2020-03" db="EMBL/GenBank/DDBJ databases">
        <title>Roseomonas stagni sp. nov., isolated from pond water in Japan.</title>
        <authorList>
            <person name="Furuhata K."/>
            <person name="Miyamoto H."/>
            <person name="Goto K."/>
        </authorList>
    </citation>
    <scope>NUCLEOTIDE SEQUENCE [LARGE SCALE GENOMIC DNA]</scope>
    <source>
        <strain evidence="2 3">PeD5</strain>
    </source>
</reference>
<proteinExistence type="predicted"/>